<dbReference type="InterPro" id="IPR023353">
    <property type="entry name" value="LemA-like_dom_sf"/>
</dbReference>
<comment type="subcellular location">
    <subcellularLocation>
        <location evidence="1">Membrane</location>
        <topology evidence="1">Single-pass membrane protein</topology>
    </subcellularLocation>
</comment>
<evidence type="ECO:0000313" key="8">
    <source>
        <dbReference type="EMBL" id="EFG26684.1"/>
    </source>
</evidence>
<protein>
    <recommendedName>
        <fullName evidence="10">LemA family protein</fullName>
    </recommendedName>
</protein>
<keyword evidence="5 7" id="KW-0472">Membrane</keyword>
<dbReference type="eggNOG" id="COG1704">
    <property type="taxonomic scope" value="Bacteria"/>
</dbReference>
<evidence type="ECO:0008006" key="10">
    <source>
        <dbReference type="Google" id="ProtNLM"/>
    </source>
</evidence>
<evidence type="ECO:0000256" key="5">
    <source>
        <dbReference type="ARBA" id="ARBA00023136"/>
    </source>
</evidence>
<dbReference type="HOGENOM" id="CLU_056714_0_1_11"/>
<dbReference type="Pfam" id="PF04011">
    <property type="entry name" value="LemA"/>
    <property type="match status" value="1"/>
</dbReference>
<dbReference type="PANTHER" id="PTHR34478">
    <property type="entry name" value="PROTEIN LEMA"/>
    <property type="match status" value="1"/>
</dbReference>
<accession>W5II71</accession>
<gene>
    <name evidence="8" type="ORF">HMPREF9020_00309</name>
</gene>
<name>W5II71_SCAIO</name>
<keyword evidence="4 7" id="KW-1133">Transmembrane helix</keyword>
<dbReference type="GO" id="GO:0016020">
    <property type="term" value="C:membrane"/>
    <property type="evidence" value="ECO:0007669"/>
    <property type="project" value="UniProtKB-SubCell"/>
</dbReference>
<comment type="similarity">
    <text evidence="2">Belongs to the LemA family.</text>
</comment>
<evidence type="ECO:0000256" key="1">
    <source>
        <dbReference type="ARBA" id="ARBA00004167"/>
    </source>
</evidence>
<organism evidence="8 9">
    <name type="scientific">Scardovia inopinata F0304</name>
    <dbReference type="NCBI Taxonomy" id="641146"/>
    <lineage>
        <taxon>Bacteria</taxon>
        <taxon>Bacillati</taxon>
        <taxon>Actinomycetota</taxon>
        <taxon>Actinomycetes</taxon>
        <taxon>Bifidobacteriales</taxon>
        <taxon>Bifidobacteriaceae</taxon>
        <taxon>Scardovia</taxon>
    </lineage>
</organism>
<keyword evidence="3 7" id="KW-0812">Transmembrane</keyword>
<dbReference type="InterPro" id="IPR007156">
    <property type="entry name" value="MamQ_LemA"/>
</dbReference>
<dbReference type="EMBL" id="ADCX01000002">
    <property type="protein sequence ID" value="EFG26684.1"/>
    <property type="molecule type" value="Genomic_DNA"/>
</dbReference>
<reference evidence="8 9" key="1">
    <citation type="submission" date="2012-01" db="EMBL/GenBank/DDBJ databases">
        <title>The Genome Sequence of Scardovia inopinata F0304.</title>
        <authorList>
            <consortium name="The Broad Institute Genome Sequencing Platform"/>
            <person name="Earl A."/>
            <person name="Ward D."/>
            <person name="Feldgarden M."/>
            <person name="Gevers D."/>
            <person name="Izard J."/>
            <person name="Baranova O.V."/>
            <person name="Blanton J.M."/>
            <person name="Tanner A.C."/>
            <person name="Dewhirst F.E."/>
            <person name="Young S.K."/>
            <person name="Zeng Q."/>
            <person name="Gargeya S."/>
            <person name="Fitzgerald M."/>
            <person name="Haas B."/>
            <person name="Abouelleil A."/>
            <person name="Alvarado L."/>
            <person name="Arachchi H.M."/>
            <person name="Berlin A."/>
            <person name="Chapman S.B."/>
            <person name="Gearin G."/>
            <person name="Goldberg J."/>
            <person name="Griggs A."/>
            <person name="Gujja S."/>
            <person name="Hansen M."/>
            <person name="Heiman D."/>
            <person name="Howarth C."/>
            <person name="Larimer J."/>
            <person name="Lui A."/>
            <person name="MacDonald P.J."/>
            <person name="McCowen C."/>
            <person name="Montmayeur A."/>
            <person name="Murphy C."/>
            <person name="Neiman D."/>
            <person name="Pearson M."/>
            <person name="Priest M."/>
            <person name="Roberts A."/>
            <person name="Saif S."/>
            <person name="Shea T."/>
            <person name="Sisk P."/>
            <person name="Stolte C."/>
            <person name="Sykes S."/>
            <person name="Wortman J."/>
            <person name="Nusbaum C."/>
            <person name="Birren B."/>
        </authorList>
    </citation>
    <scope>NUCLEOTIDE SEQUENCE [LARGE SCALE GENOMIC DNA]</scope>
    <source>
        <strain evidence="8 9">F0304</strain>
    </source>
</reference>
<dbReference type="Gene3D" id="1.20.1440.20">
    <property type="entry name" value="LemA-like domain"/>
    <property type="match status" value="1"/>
</dbReference>
<feature type="region of interest" description="Disordered" evidence="6">
    <location>
        <begin position="177"/>
        <end position="228"/>
    </location>
</feature>
<proteinExistence type="inferred from homology"/>
<dbReference type="Proteomes" id="UP000005777">
    <property type="component" value="Unassembled WGS sequence"/>
</dbReference>
<keyword evidence="9" id="KW-1185">Reference proteome</keyword>
<feature type="compositionally biased region" description="Pro residues" evidence="6">
    <location>
        <begin position="211"/>
        <end position="228"/>
    </location>
</feature>
<dbReference type="RefSeq" id="WP_006292646.1">
    <property type="nucleotide sequence ID" value="NZ_GG770225.1"/>
</dbReference>
<evidence type="ECO:0000256" key="3">
    <source>
        <dbReference type="ARBA" id="ARBA00022692"/>
    </source>
</evidence>
<evidence type="ECO:0000256" key="7">
    <source>
        <dbReference type="SAM" id="Phobius"/>
    </source>
</evidence>
<dbReference type="PANTHER" id="PTHR34478:SF2">
    <property type="entry name" value="MEMBRANE PROTEIN"/>
    <property type="match status" value="1"/>
</dbReference>
<dbReference type="AlphaFoldDB" id="W5II71"/>
<evidence type="ECO:0000313" key="9">
    <source>
        <dbReference type="Proteomes" id="UP000005777"/>
    </source>
</evidence>
<sequence length="228" mass="24895">MGGAIAAIVIIVILIVIVFWAISVYNNLVTMRNRVKNGWAQTDVQLKQRADLVPNLVATVQGYAAHESSVFEEVAKARSRVVDMAANGTIEQRAQAENALGRAIVNILATAENYPELKANQNFMDLQNKLSELEQKIAYARQFYNDVVMKYNTKLEVFPSNLIAGMFHFEQAQSFSVTDQQDREAPRVNFGTPAGSVPPRPSAGPSADPAPVGPAPDSQPPAQMPSQQ</sequence>
<evidence type="ECO:0000256" key="4">
    <source>
        <dbReference type="ARBA" id="ARBA00022989"/>
    </source>
</evidence>
<feature type="transmembrane region" description="Helical" evidence="7">
    <location>
        <begin position="6"/>
        <end position="28"/>
    </location>
</feature>
<comment type="caution">
    <text evidence="8">The sequence shown here is derived from an EMBL/GenBank/DDBJ whole genome shotgun (WGS) entry which is preliminary data.</text>
</comment>
<evidence type="ECO:0000256" key="6">
    <source>
        <dbReference type="SAM" id="MobiDB-lite"/>
    </source>
</evidence>
<evidence type="ECO:0000256" key="2">
    <source>
        <dbReference type="ARBA" id="ARBA00008854"/>
    </source>
</evidence>
<dbReference type="SUPFAM" id="SSF140478">
    <property type="entry name" value="LemA-like"/>
    <property type="match status" value="1"/>
</dbReference>